<dbReference type="AlphaFoldDB" id="A0A3M7TX17"/>
<dbReference type="OrthoDB" id="2882457at2"/>
<proteinExistence type="predicted"/>
<evidence type="ECO:0000313" key="1">
    <source>
        <dbReference type="EMBL" id="RNA69819.1"/>
    </source>
</evidence>
<protein>
    <submittedName>
        <fullName evidence="1">Uncharacterized protein</fullName>
    </submittedName>
</protein>
<dbReference type="Proteomes" id="UP000278746">
    <property type="component" value="Unassembled WGS sequence"/>
</dbReference>
<gene>
    <name evidence="1" type="ORF">EBO34_07760</name>
</gene>
<name>A0A3M7TX17_9BACI</name>
<dbReference type="EMBL" id="RHIB01000001">
    <property type="protein sequence ID" value="RNA69819.1"/>
    <property type="molecule type" value="Genomic_DNA"/>
</dbReference>
<organism evidence="1 2">
    <name type="scientific">Alteribacter keqinensis</name>
    <dbReference type="NCBI Taxonomy" id="2483800"/>
    <lineage>
        <taxon>Bacteria</taxon>
        <taxon>Bacillati</taxon>
        <taxon>Bacillota</taxon>
        <taxon>Bacilli</taxon>
        <taxon>Bacillales</taxon>
        <taxon>Bacillaceae</taxon>
        <taxon>Alteribacter</taxon>
    </lineage>
</organism>
<reference evidence="1 2" key="1">
    <citation type="submission" date="2018-10" db="EMBL/GenBank/DDBJ databases">
        <title>Bacillus Keqinensis sp. nov., a moderately halophilic bacterium isolated from a saline-alkaline lake.</title>
        <authorList>
            <person name="Wang H."/>
        </authorList>
    </citation>
    <scope>NUCLEOTIDE SEQUENCE [LARGE SCALE GENOMIC DNA]</scope>
    <source>
        <strain evidence="1 2">KQ-3</strain>
    </source>
</reference>
<accession>A0A3M7TX17</accession>
<keyword evidence="2" id="KW-1185">Reference proteome</keyword>
<comment type="caution">
    <text evidence="1">The sequence shown here is derived from an EMBL/GenBank/DDBJ whole genome shotgun (WGS) entry which is preliminary data.</text>
</comment>
<sequence length="191" mass="21721">MMELHTRVILAASALFLLLNGGVFQANSGDVTSGFFNKHHQEREFVMKETALVKGISTENQEAPLYHKIFEEADVTLGESAQEVREIGDSLIEEGMYNGSYYFDYGTYTYFVDPESDEVNAIAIKAHEMNDTDWELFTSELAYTKVFSGENKMDNMWMDIYETSGGDIVIERSEENGEPEFVWLTVNGLFQ</sequence>
<evidence type="ECO:0000313" key="2">
    <source>
        <dbReference type="Proteomes" id="UP000278746"/>
    </source>
</evidence>
<dbReference type="RefSeq" id="WP_122897331.1">
    <property type="nucleotide sequence ID" value="NZ_RHIB01000001.1"/>
</dbReference>